<comment type="caution">
    <text evidence="1">The sequence shown here is derived from an EMBL/GenBank/DDBJ whole genome shotgun (WGS) entry which is preliminary data.</text>
</comment>
<organism evidence="1">
    <name type="scientific">bioreactor metagenome</name>
    <dbReference type="NCBI Taxonomy" id="1076179"/>
    <lineage>
        <taxon>unclassified sequences</taxon>
        <taxon>metagenomes</taxon>
        <taxon>ecological metagenomes</taxon>
    </lineage>
</organism>
<proteinExistence type="predicted"/>
<dbReference type="AlphaFoldDB" id="A0A644UME3"/>
<gene>
    <name evidence="1" type="ORF">SDC9_26122</name>
</gene>
<dbReference type="EMBL" id="VSSQ01000135">
    <property type="protein sequence ID" value="MPL80226.1"/>
    <property type="molecule type" value="Genomic_DNA"/>
</dbReference>
<name>A0A644UME3_9ZZZZ</name>
<reference evidence="1" key="1">
    <citation type="submission" date="2019-08" db="EMBL/GenBank/DDBJ databases">
        <authorList>
            <person name="Kucharzyk K."/>
            <person name="Murdoch R.W."/>
            <person name="Higgins S."/>
            <person name="Loffler F."/>
        </authorList>
    </citation>
    <scope>NUCLEOTIDE SEQUENCE</scope>
</reference>
<evidence type="ECO:0000313" key="1">
    <source>
        <dbReference type="EMBL" id="MPL80226.1"/>
    </source>
</evidence>
<accession>A0A644UME3</accession>
<protein>
    <submittedName>
        <fullName evidence="1">Uncharacterized protein</fullName>
    </submittedName>
</protein>
<sequence length="100" mass="10954">MTMLIILLGTTTSFAEEKPQVAVLYVNNAKTTYDADVDNTILNNLAKCINSQKYVYVNGTPYIEKLKKAGVDDLSTAERADIIDAFSGEGIDYRLAKSGK</sequence>